<accession>A0A380CNK5</accession>
<dbReference type="InterPro" id="IPR043519">
    <property type="entry name" value="NT_sf"/>
</dbReference>
<evidence type="ECO:0000313" key="2">
    <source>
        <dbReference type="EMBL" id="SUJ23526.1"/>
    </source>
</evidence>
<dbReference type="Gene3D" id="3.30.460.10">
    <property type="entry name" value="Beta Polymerase, domain 2"/>
    <property type="match status" value="1"/>
</dbReference>
<dbReference type="GeneID" id="97288436"/>
<gene>
    <name evidence="2" type="ORF">NCTC12413_02133</name>
    <name evidence="1" type="ORF">SAR03_06660</name>
</gene>
<keyword evidence="4" id="KW-1185">Reference proteome</keyword>
<dbReference type="EMBL" id="UGZE01000001">
    <property type="protein sequence ID" value="SUJ23526.1"/>
    <property type="molecule type" value="Genomic_DNA"/>
</dbReference>
<dbReference type="RefSeq" id="WP_002509858.1">
    <property type="nucleotide sequence ID" value="NZ_AP019698.1"/>
</dbReference>
<dbReference type="Proteomes" id="UP000254956">
    <property type="component" value="Unassembled WGS sequence"/>
</dbReference>
<sequence length="171" mass="20510">MYSTVQPFIISDSEATYHQCYNHIARTLKQLLDTPVKTTYHIGGTRHFNYQTEPILDILVGVNNLHDITALDEKRLNYENFYRLHHHYKKKVVMAQFNNLIDLKQQTRLHIIQRDSDLYNQYLAMDDALEHNQYIIQQFEQQKLELTQTTHTIRDYENGKQQIFAHLYQQL</sequence>
<dbReference type="Pfam" id="PF04229">
    <property type="entry name" value="GrpB"/>
    <property type="match status" value="1"/>
</dbReference>
<dbReference type="PANTHER" id="PTHR34822">
    <property type="entry name" value="GRPB DOMAIN PROTEIN (AFU_ORTHOLOGUE AFUA_1G01530)"/>
    <property type="match status" value="1"/>
</dbReference>
<dbReference type="Proteomes" id="UP000321598">
    <property type="component" value="Unassembled WGS sequence"/>
</dbReference>
<evidence type="ECO:0000313" key="4">
    <source>
        <dbReference type="Proteomes" id="UP000321598"/>
    </source>
</evidence>
<dbReference type="OrthoDB" id="2403088at2"/>
<reference evidence="2 3" key="1">
    <citation type="submission" date="2018-06" db="EMBL/GenBank/DDBJ databases">
        <authorList>
            <consortium name="Pathogen Informatics"/>
            <person name="Doyle S."/>
        </authorList>
    </citation>
    <scope>NUCLEOTIDE SEQUENCE [LARGE SCALE GENOMIC DNA]</scope>
    <source>
        <strain evidence="2 3">NCTC12413</strain>
    </source>
</reference>
<dbReference type="EMBL" id="BKAV01000003">
    <property type="protein sequence ID" value="GEP99628.1"/>
    <property type="molecule type" value="Genomic_DNA"/>
</dbReference>
<evidence type="ECO:0000313" key="3">
    <source>
        <dbReference type="Proteomes" id="UP000254956"/>
    </source>
</evidence>
<name>A0A380CNK5_9STAP</name>
<dbReference type="SUPFAM" id="SSF81301">
    <property type="entry name" value="Nucleotidyltransferase"/>
    <property type="match status" value="1"/>
</dbReference>
<proteinExistence type="predicted"/>
<dbReference type="AlphaFoldDB" id="A0A380CNK5"/>
<organism evidence="2 3">
    <name type="scientific">Staphylococcus arlettae</name>
    <dbReference type="NCBI Taxonomy" id="29378"/>
    <lineage>
        <taxon>Bacteria</taxon>
        <taxon>Bacillati</taxon>
        <taxon>Bacillota</taxon>
        <taxon>Bacilli</taxon>
        <taxon>Bacillales</taxon>
        <taxon>Staphylococcaceae</taxon>
        <taxon>Staphylococcus</taxon>
    </lineage>
</organism>
<dbReference type="InterPro" id="IPR007344">
    <property type="entry name" value="GrpB/CoaE"/>
</dbReference>
<dbReference type="PANTHER" id="PTHR34822:SF1">
    <property type="entry name" value="GRPB FAMILY PROTEIN"/>
    <property type="match status" value="1"/>
</dbReference>
<evidence type="ECO:0000313" key="1">
    <source>
        <dbReference type="EMBL" id="GEP99628.1"/>
    </source>
</evidence>
<protein>
    <submittedName>
        <fullName evidence="2">Putative GrpB family protein</fullName>
    </submittedName>
</protein>
<reference evidence="1 4" key="2">
    <citation type="submission" date="2019-07" db="EMBL/GenBank/DDBJ databases">
        <title>Whole genome shotgun sequence of Staphylococcus arlettae NBRC 109765.</title>
        <authorList>
            <person name="Hosoyama A."/>
            <person name="Uohara A."/>
            <person name="Ohji S."/>
            <person name="Ichikawa N."/>
        </authorList>
    </citation>
    <scope>NUCLEOTIDE SEQUENCE [LARGE SCALE GENOMIC DNA]</scope>
    <source>
        <strain evidence="1 4">NBRC 109765</strain>
    </source>
</reference>
<dbReference type="STRING" id="1212545.SARL_05615"/>